<protein>
    <recommendedName>
        <fullName evidence="1">Reversion-inducing cysteine-rich protein with Kazal CC4 domain-containing protein</fullName>
    </recommendedName>
</protein>
<sequence length="80" mass="8906">LYCCDRAEEAHCQTACKRILRTMTTEQEIMEGLISECGSQPLPQDPLAHPPTISDPESPPIAKMDYAKLHCCFKANTSHC</sequence>
<evidence type="ECO:0000259" key="1">
    <source>
        <dbReference type="Pfam" id="PF23332"/>
    </source>
</evidence>
<dbReference type="Proteomes" id="UP001529510">
    <property type="component" value="Unassembled WGS sequence"/>
</dbReference>
<dbReference type="InterPro" id="IPR039016">
    <property type="entry name" value="RECK"/>
</dbReference>
<organism evidence="2 3">
    <name type="scientific">Cirrhinus mrigala</name>
    <name type="common">Mrigala</name>
    <dbReference type="NCBI Taxonomy" id="683832"/>
    <lineage>
        <taxon>Eukaryota</taxon>
        <taxon>Metazoa</taxon>
        <taxon>Chordata</taxon>
        <taxon>Craniata</taxon>
        <taxon>Vertebrata</taxon>
        <taxon>Euteleostomi</taxon>
        <taxon>Actinopterygii</taxon>
        <taxon>Neopterygii</taxon>
        <taxon>Teleostei</taxon>
        <taxon>Ostariophysi</taxon>
        <taxon>Cypriniformes</taxon>
        <taxon>Cyprinidae</taxon>
        <taxon>Labeoninae</taxon>
        <taxon>Labeonini</taxon>
        <taxon>Cirrhinus</taxon>
    </lineage>
</organism>
<dbReference type="PANTHER" id="PTHR13487:SF3">
    <property type="entry name" value="REVERSION-INDUCING CYSTEINE-RICH PROTEIN WITH KAZAL MOTIFS"/>
    <property type="match status" value="1"/>
</dbReference>
<keyword evidence="3" id="KW-1185">Reference proteome</keyword>
<dbReference type="EMBL" id="JAMKFB020000024">
    <property type="protein sequence ID" value="KAL0157104.1"/>
    <property type="molecule type" value="Genomic_DNA"/>
</dbReference>
<feature type="non-terminal residue" evidence="2">
    <location>
        <position position="80"/>
    </location>
</feature>
<dbReference type="AlphaFoldDB" id="A0ABD0N6K3"/>
<dbReference type="Pfam" id="PF23332">
    <property type="entry name" value="CC4_RECK"/>
    <property type="match status" value="1"/>
</dbReference>
<accession>A0ABD0N6K3</accession>
<proteinExistence type="predicted"/>
<evidence type="ECO:0000313" key="3">
    <source>
        <dbReference type="Proteomes" id="UP001529510"/>
    </source>
</evidence>
<dbReference type="InterPro" id="IPR056978">
    <property type="entry name" value="CC4_RECK"/>
</dbReference>
<gene>
    <name evidence="2" type="ORF">M9458_048350</name>
</gene>
<feature type="domain" description="Reversion-inducing cysteine-rich protein with Kazal CC4" evidence="1">
    <location>
        <begin position="1"/>
        <end position="47"/>
    </location>
</feature>
<name>A0ABD0N6K3_CIRMR</name>
<comment type="caution">
    <text evidence="2">The sequence shown here is derived from an EMBL/GenBank/DDBJ whole genome shotgun (WGS) entry which is preliminary data.</text>
</comment>
<dbReference type="PANTHER" id="PTHR13487">
    <property type="entry name" value="SERINE PROTEASE INHIBITOR"/>
    <property type="match status" value="1"/>
</dbReference>
<reference evidence="2 3" key="1">
    <citation type="submission" date="2024-05" db="EMBL/GenBank/DDBJ databases">
        <title>Genome sequencing and assembly of Indian major carp, Cirrhinus mrigala (Hamilton, 1822).</title>
        <authorList>
            <person name="Mohindra V."/>
            <person name="Chowdhury L.M."/>
            <person name="Lal K."/>
            <person name="Jena J.K."/>
        </authorList>
    </citation>
    <scope>NUCLEOTIDE SEQUENCE [LARGE SCALE GENOMIC DNA]</scope>
    <source>
        <strain evidence="2">CM1030</strain>
        <tissue evidence="2">Blood</tissue>
    </source>
</reference>
<feature type="non-terminal residue" evidence="2">
    <location>
        <position position="1"/>
    </location>
</feature>
<evidence type="ECO:0000313" key="2">
    <source>
        <dbReference type="EMBL" id="KAL0157104.1"/>
    </source>
</evidence>